<feature type="compositionally biased region" description="Acidic residues" evidence="2">
    <location>
        <begin position="655"/>
        <end position="668"/>
    </location>
</feature>
<evidence type="ECO:0000256" key="2">
    <source>
        <dbReference type="SAM" id="MobiDB-lite"/>
    </source>
</evidence>
<comment type="caution">
    <text evidence="3">The sequence shown here is derived from an EMBL/GenBank/DDBJ whole genome shotgun (WGS) entry which is preliminary data.</text>
</comment>
<feature type="compositionally biased region" description="Acidic residues" evidence="2">
    <location>
        <begin position="696"/>
        <end position="705"/>
    </location>
</feature>
<dbReference type="Proteomes" id="UP001209570">
    <property type="component" value="Unassembled WGS sequence"/>
</dbReference>
<evidence type="ECO:0000313" key="3">
    <source>
        <dbReference type="EMBL" id="KAJ0405685.1"/>
    </source>
</evidence>
<organism evidence="3 4">
    <name type="scientific">Pythium insidiosum</name>
    <name type="common">Pythiosis disease agent</name>
    <dbReference type="NCBI Taxonomy" id="114742"/>
    <lineage>
        <taxon>Eukaryota</taxon>
        <taxon>Sar</taxon>
        <taxon>Stramenopiles</taxon>
        <taxon>Oomycota</taxon>
        <taxon>Peronosporomycetes</taxon>
        <taxon>Pythiales</taxon>
        <taxon>Pythiaceae</taxon>
        <taxon>Pythium</taxon>
    </lineage>
</organism>
<dbReference type="EMBL" id="JAKCXM010000041">
    <property type="protein sequence ID" value="KAJ0405685.1"/>
    <property type="molecule type" value="Genomic_DNA"/>
</dbReference>
<dbReference type="AlphaFoldDB" id="A0AAD5LM07"/>
<feature type="compositionally biased region" description="Polar residues" evidence="2">
    <location>
        <begin position="680"/>
        <end position="689"/>
    </location>
</feature>
<evidence type="ECO:0000256" key="1">
    <source>
        <dbReference type="SAM" id="Coils"/>
    </source>
</evidence>
<feature type="coiled-coil region" evidence="1">
    <location>
        <begin position="45"/>
        <end position="252"/>
    </location>
</feature>
<evidence type="ECO:0000313" key="4">
    <source>
        <dbReference type="Proteomes" id="UP001209570"/>
    </source>
</evidence>
<keyword evidence="4" id="KW-1185">Reference proteome</keyword>
<name>A0AAD5LM07_PYTIN</name>
<keyword evidence="1" id="KW-0175">Coiled coil</keyword>
<proteinExistence type="predicted"/>
<feature type="region of interest" description="Disordered" evidence="2">
    <location>
        <begin position="649"/>
        <end position="717"/>
    </location>
</feature>
<sequence length="717" mass="82863">MTSSLAATATGTAPTAATTLSVKDIQRCFEKVALQSPGGERRAFLRDLETLRQQLIKKEQTAEKAAAVASQHAIQLKKEIASLQTALASSERECAKAQEQFRHTSALLETALDQHQTDSSQLSALQETIRTLERKHEDALTVVRREAESTVKSTHEERKALRARVDQLRCQLETERKEWQTVKRPLSDELDKAKVRLAVLEKELQQSRHREQSSFQLKEKANSEAVQTKRKVSDLATALQEALAAKSELKAEHQLMVKAMKDKWREVLRSHQHSKEQLLMLQEDYNGLFRTRQTIVEQNERVYQAMRTLKTRHEQELKLKDEAYWDLEKRFKRSSTTCTACRKSPEQRQEELEQRLLAVQEQTRLAVAKELELERWDRFQELNSKYVETCEQLQHVRCAQDDALRERRAMETAHADLRAKEQQLQELLARAESRVRELERKYDEALRRGDEAKQQIQELMDSIANLTTVASDQSKQLQEQEIARRDEMDRLQDATKEVDAARQRAEDELQALRERYDLQVDAYERLKQEKAQQWNDIVAAQLSANLLIEEQAHTIDNLLKAKLNNVAPVSTPSPASTNDTAKESNALLLRHECERLRGELARAQTAFHRERDELQSEYERKVVELMREVTSLQRQRKRLQRQVEEQAVTIHELTVQDDDEEEEDEENEDRPRIPRKPSVSFKNMSQELSAIQPASDLDEDGDDDNTTIGISFLSGAT</sequence>
<feature type="compositionally biased region" description="Polar residues" evidence="2">
    <location>
        <begin position="706"/>
        <end position="717"/>
    </location>
</feature>
<accession>A0AAD5LM07</accession>
<protein>
    <submittedName>
        <fullName evidence="3">Uncharacterized protein</fullName>
    </submittedName>
</protein>
<gene>
    <name evidence="3" type="ORF">P43SY_007326</name>
</gene>
<reference evidence="3" key="1">
    <citation type="submission" date="2021-12" db="EMBL/GenBank/DDBJ databases">
        <title>Prjna785345.</title>
        <authorList>
            <person name="Rujirawat T."/>
            <person name="Krajaejun T."/>
        </authorList>
    </citation>
    <scope>NUCLEOTIDE SEQUENCE</scope>
    <source>
        <strain evidence="3">Pi057C3</strain>
    </source>
</reference>
<feature type="coiled-coil region" evidence="1">
    <location>
        <begin position="407"/>
        <end position="533"/>
    </location>
</feature>